<comment type="caution">
    <text evidence="1">The sequence shown here is derived from an EMBL/GenBank/DDBJ whole genome shotgun (WGS) entry which is preliminary data.</text>
</comment>
<keyword evidence="2" id="KW-1185">Reference proteome</keyword>
<dbReference type="Proteomes" id="UP000528824">
    <property type="component" value="Unassembled WGS sequence"/>
</dbReference>
<organism evidence="1 2">
    <name type="scientific">Rhizobium lentis</name>
    <dbReference type="NCBI Taxonomy" id="1138194"/>
    <lineage>
        <taxon>Bacteria</taxon>
        <taxon>Pseudomonadati</taxon>
        <taxon>Pseudomonadota</taxon>
        <taxon>Alphaproteobacteria</taxon>
        <taxon>Hyphomicrobiales</taxon>
        <taxon>Rhizobiaceae</taxon>
        <taxon>Rhizobium/Agrobacterium group</taxon>
        <taxon>Rhizobium</taxon>
    </lineage>
</organism>
<accession>A0A7W8UJV0</accession>
<protein>
    <submittedName>
        <fullName evidence="1">Uncharacterized protein</fullName>
    </submittedName>
</protein>
<evidence type="ECO:0000313" key="2">
    <source>
        <dbReference type="Proteomes" id="UP000528824"/>
    </source>
</evidence>
<sequence length="72" mass="7191">MHEAIKAAGQGHILELPRGAPTAAVVPSLAAVCGIEAASFCHNGRFIAAARSRGAALAMAKLAVKEALSIGV</sequence>
<gene>
    <name evidence="1" type="ORF">GGI59_000401</name>
</gene>
<name>A0A7W8UJV0_9HYPH</name>
<dbReference type="Pfam" id="PF03690">
    <property type="entry name" value="MYG1_exonuc"/>
    <property type="match status" value="1"/>
</dbReference>
<proteinExistence type="predicted"/>
<dbReference type="InterPro" id="IPR003226">
    <property type="entry name" value="MYG1_exonuclease"/>
</dbReference>
<reference evidence="1 2" key="1">
    <citation type="submission" date="2020-08" db="EMBL/GenBank/DDBJ databases">
        <title>Genomic Encyclopedia of Type Strains, Phase IV (KMG-V): Genome sequencing to study the core and pangenomes of soil and plant-associated prokaryotes.</title>
        <authorList>
            <person name="Whitman W."/>
        </authorList>
    </citation>
    <scope>NUCLEOTIDE SEQUENCE [LARGE SCALE GENOMIC DNA]</scope>
    <source>
        <strain evidence="1 2">SEMIA 4034</strain>
    </source>
</reference>
<dbReference type="EMBL" id="JACHBC010000001">
    <property type="protein sequence ID" value="MBB5558774.1"/>
    <property type="molecule type" value="Genomic_DNA"/>
</dbReference>
<dbReference type="AlphaFoldDB" id="A0A7W8UJV0"/>
<evidence type="ECO:0000313" key="1">
    <source>
        <dbReference type="EMBL" id="MBB5558774.1"/>
    </source>
</evidence>